<dbReference type="AlphaFoldDB" id="A0AA43QPK1"/>
<evidence type="ECO:0000313" key="3">
    <source>
        <dbReference type="EMBL" id="MDI1489772.1"/>
    </source>
</evidence>
<feature type="compositionally biased region" description="Basic and acidic residues" evidence="1">
    <location>
        <begin position="479"/>
        <end position="489"/>
    </location>
</feature>
<dbReference type="Proteomes" id="UP001161017">
    <property type="component" value="Unassembled WGS sequence"/>
</dbReference>
<accession>A0AA43QPK1</accession>
<dbReference type="GO" id="GO:0005737">
    <property type="term" value="C:cytoplasm"/>
    <property type="evidence" value="ECO:0007669"/>
    <property type="project" value="TreeGrafter"/>
</dbReference>
<feature type="compositionally biased region" description="Acidic residues" evidence="1">
    <location>
        <begin position="296"/>
        <end position="329"/>
    </location>
</feature>
<dbReference type="GO" id="GO:0000122">
    <property type="term" value="P:negative regulation of transcription by RNA polymerase II"/>
    <property type="evidence" value="ECO:0007669"/>
    <property type="project" value="TreeGrafter"/>
</dbReference>
<dbReference type="InterPro" id="IPR053043">
    <property type="entry name" value="Ras-cAMP_regulatory"/>
</dbReference>
<evidence type="ECO:0000256" key="1">
    <source>
        <dbReference type="SAM" id="MobiDB-lite"/>
    </source>
</evidence>
<protein>
    <recommendedName>
        <fullName evidence="2">DUF3295 domain-containing protein</fullName>
    </recommendedName>
</protein>
<comment type="caution">
    <text evidence="3">The sequence shown here is derived from an EMBL/GenBank/DDBJ whole genome shotgun (WGS) entry which is preliminary data.</text>
</comment>
<dbReference type="PANTHER" id="PTHR28014:SF1">
    <property type="entry name" value="NEGATIVE REGULATOR OF RAS-CAMP PATHWAY"/>
    <property type="match status" value="1"/>
</dbReference>
<keyword evidence="4" id="KW-1185">Reference proteome</keyword>
<dbReference type="PANTHER" id="PTHR28014">
    <property type="entry name" value="NEGATIVE REGULATOR OF RAS-CAMP PATHWAY"/>
    <property type="match status" value="1"/>
</dbReference>
<gene>
    <name evidence="3" type="ORF">OHK93_000970</name>
</gene>
<dbReference type="Pfam" id="PF11702">
    <property type="entry name" value="DUF3295"/>
    <property type="match status" value="1"/>
</dbReference>
<evidence type="ECO:0000259" key="2">
    <source>
        <dbReference type="Pfam" id="PF11702"/>
    </source>
</evidence>
<feature type="compositionally biased region" description="Low complexity" evidence="1">
    <location>
        <begin position="156"/>
        <end position="172"/>
    </location>
</feature>
<feature type="domain" description="DUF3295" evidence="2">
    <location>
        <begin position="42"/>
        <end position="510"/>
    </location>
</feature>
<organism evidence="3 4">
    <name type="scientific">Ramalina farinacea</name>
    <dbReference type="NCBI Taxonomy" id="258253"/>
    <lineage>
        <taxon>Eukaryota</taxon>
        <taxon>Fungi</taxon>
        <taxon>Dikarya</taxon>
        <taxon>Ascomycota</taxon>
        <taxon>Pezizomycotina</taxon>
        <taxon>Lecanoromycetes</taxon>
        <taxon>OSLEUM clade</taxon>
        <taxon>Lecanoromycetidae</taxon>
        <taxon>Lecanorales</taxon>
        <taxon>Lecanorineae</taxon>
        <taxon>Ramalinaceae</taxon>
        <taxon>Ramalina</taxon>
    </lineage>
</organism>
<reference evidence="3" key="1">
    <citation type="journal article" date="2023" name="Genome Biol. Evol.">
        <title>First Whole Genome Sequence and Flow Cytometry Genome Size Data for the Lichen-Forming Fungus Ramalina farinacea (Ascomycota).</title>
        <authorList>
            <person name="Llewellyn T."/>
            <person name="Mian S."/>
            <person name="Hill R."/>
            <person name="Leitch I.J."/>
            <person name="Gaya E."/>
        </authorList>
    </citation>
    <scope>NUCLEOTIDE SEQUENCE</scope>
    <source>
        <strain evidence="3">LIQ254RAFAR</strain>
    </source>
</reference>
<name>A0AA43QPK1_9LECA</name>
<feature type="compositionally biased region" description="Acidic residues" evidence="1">
    <location>
        <begin position="54"/>
        <end position="68"/>
    </location>
</feature>
<dbReference type="GO" id="GO:0006808">
    <property type="term" value="P:regulation of nitrogen utilization"/>
    <property type="evidence" value="ECO:0007669"/>
    <property type="project" value="TreeGrafter"/>
</dbReference>
<feature type="compositionally biased region" description="Polar residues" evidence="1">
    <location>
        <begin position="177"/>
        <end position="210"/>
    </location>
</feature>
<feature type="region of interest" description="Disordered" evidence="1">
    <location>
        <begin position="29"/>
        <end position="101"/>
    </location>
</feature>
<dbReference type="EMBL" id="JAPUFD010000010">
    <property type="protein sequence ID" value="MDI1489772.1"/>
    <property type="molecule type" value="Genomic_DNA"/>
</dbReference>
<proteinExistence type="predicted"/>
<feature type="region of interest" description="Disordered" evidence="1">
    <location>
        <begin position="113"/>
        <end position="343"/>
    </location>
</feature>
<feature type="region of interest" description="Disordered" evidence="1">
    <location>
        <begin position="470"/>
        <end position="489"/>
    </location>
</feature>
<evidence type="ECO:0000313" key="4">
    <source>
        <dbReference type="Proteomes" id="UP001161017"/>
    </source>
</evidence>
<feature type="compositionally biased region" description="Polar residues" evidence="1">
    <location>
        <begin position="113"/>
        <end position="126"/>
    </location>
</feature>
<dbReference type="InterPro" id="IPR021711">
    <property type="entry name" value="DUF3295"/>
</dbReference>
<sequence length="510" mass="56026">MPTKLDLPICAVNTAKIRHLSTSAENLHGLWSETSPGPKRVDIPALSASVDSLASDDSDNSDSPEEPDTEIKSIPVTIQHGSTRKHTSPLATSRGKETHITPLRLERMVGSIQEKQQIEPLSSSINDAVPSISPPRAILPSKDITPRPNSPAAHLSLRSSDSSSSTAPFSSPESDRSTTQTVGSDTSAEIMTSHSIIRGFSPNQTPSSYRSHTHLAPTPIPSKSISHPKAEEPKKAIFMLGSSSGEDESSFEDRIPSHSKHSSLTSALKRPPGAKKQTSFRDEIQSRLVNNKSHEDEEVFVSDDEDSSAIDDESEDDDDEEDWEDDGSDGAEGNANDKPLFQRVDSTANLASRRSLLTCLMNEGDRQAAFANMAQSQPVLRKSKTQVRMDPSIKITEPESEVGAQMKRSKPMMMNFSTAQPMPVAFSPKTTRRYMLASEMTESLRKQILFERQQKKATAQAVLKRRHTTQDLTKIKAHPSTEAEERAKENFSWNDEFGLGGIADYHQSGW</sequence>
<dbReference type="GO" id="GO:0031930">
    <property type="term" value="P:mitochondria-nucleus signaling pathway"/>
    <property type="evidence" value="ECO:0007669"/>
    <property type="project" value="TreeGrafter"/>
</dbReference>